<evidence type="ECO:0000256" key="2">
    <source>
        <dbReference type="ARBA" id="ARBA00023125"/>
    </source>
</evidence>
<evidence type="ECO:0000256" key="1">
    <source>
        <dbReference type="ARBA" id="ARBA00023015"/>
    </source>
</evidence>
<comment type="caution">
    <text evidence="5">The sequence shown here is derived from an EMBL/GenBank/DDBJ whole genome shotgun (WGS) entry which is preliminary data.</text>
</comment>
<dbReference type="Proteomes" id="UP001597459">
    <property type="component" value="Unassembled WGS sequence"/>
</dbReference>
<dbReference type="PANTHER" id="PTHR42756">
    <property type="entry name" value="TRANSCRIPTIONAL REGULATOR, MARR"/>
    <property type="match status" value="1"/>
</dbReference>
<dbReference type="PANTHER" id="PTHR42756:SF1">
    <property type="entry name" value="TRANSCRIPTIONAL REPRESSOR OF EMRAB OPERON"/>
    <property type="match status" value="1"/>
</dbReference>
<sequence length="171" mass="19393">MNKKIREESVDLLDRLVSDWKRECPELDVDPMEIVGRILHLGKILEKRAGDSLKDSGVFYTDLDVLATLRRSGEPYELSPTELRKSVLITSGAMTALLDRLEKKELIYRRPSEKDGRVFIAGLTKEGVVAIEEVIAHRFEEAKSSIAVFDESEQEMLAGLLKKMMLFLEPS</sequence>
<gene>
    <name evidence="5" type="ORF">ACFSTE_15010</name>
</gene>
<dbReference type="Gene3D" id="1.10.10.10">
    <property type="entry name" value="Winged helix-like DNA-binding domain superfamily/Winged helix DNA-binding domain"/>
    <property type="match status" value="1"/>
</dbReference>
<dbReference type="PRINTS" id="PR00598">
    <property type="entry name" value="HTHMARR"/>
</dbReference>
<dbReference type="SUPFAM" id="SSF46785">
    <property type="entry name" value="Winged helix' DNA-binding domain"/>
    <property type="match status" value="1"/>
</dbReference>
<dbReference type="RefSeq" id="WP_378253695.1">
    <property type="nucleotide sequence ID" value="NZ_JBHSJV010000001.1"/>
</dbReference>
<dbReference type="SMART" id="SM00347">
    <property type="entry name" value="HTH_MARR"/>
    <property type="match status" value="1"/>
</dbReference>
<dbReference type="InterPro" id="IPR000835">
    <property type="entry name" value="HTH_MarR-typ"/>
</dbReference>
<keyword evidence="3" id="KW-0804">Transcription</keyword>
<feature type="domain" description="HTH marR-type" evidence="4">
    <location>
        <begin position="31"/>
        <end position="166"/>
    </location>
</feature>
<accession>A0ABW5N947</accession>
<dbReference type="InterPro" id="IPR036388">
    <property type="entry name" value="WH-like_DNA-bd_sf"/>
</dbReference>
<organism evidence="5 6">
    <name type="scientific">Aquimarina hainanensis</name>
    <dbReference type="NCBI Taxonomy" id="1578017"/>
    <lineage>
        <taxon>Bacteria</taxon>
        <taxon>Pseudomonadati</taxon>
        <taxon>Bacteroidota</taxon>
        <taxon>Flavobacteriia</taxon>
        <taxon>Flavobacteriales</taxon>
        <taxon>Flavobacteriaceae</taxon>
        <taxon>Aquimarina</taxon>
    </lineage>
</organism>
<name>A0ABW5N947_9FLAO</name>
<dbReference type="InterPro" id="IPR036390">
    <property type="entry name" value="WH_DNA-bd_sf"/>
</dbReference>
<proteinExistence type="predicted"/>
<keyword evidence="2" id="KW-0238">DNA-binding</keyword>
<keyword evidence="1" id="KW-0805">Transcription regulation</keyword>
<evidence type="ECO:0000259" key="4">
    <source>
        <dbReference type="PROSITE" id="PS50995"/>
    </source>
</evidence>
<keyword evidence="6" id="KW-1185">Reference proteome</keyword>
<evidence type="ECO:0000313" key="6">
    <source>
        <dbReference type="Proteomes" id="UP001597459"/>
    </source>
</evidence>
<reference evidence="6" key="1">
    <citation type="journal article" date="2019" name="Int. J. Syst. Evol. Microbiol.">
        <title>The Global Catalogue of Microorganisms (GCM) 10K type strain sequencing project: providing services to taxonomists for standard genome sequencing and annotation.</title>
        <authorList>
            <consortium name="The Broad Institute Genomics Platform"/>
            <consortium name="The Broad Institute Genome Sequencing Center for Infectious Disease"/>
            <person name="Wu L."/>
            <person name="Ma J."/>
        </authorList>
    </citation>
    <scope>NUCLEOTIDE SEQUENCE [LARGE SCALE GENOMIC DNA]</scope>
    <source>
        <strain evidence="6">KCTC 42423</strain>
    </source>
</reference>
<protein>
    <submittedName>
        <fullName evidence="5">MarR family winged helix-turn-helix transcriptional regulator</fullName>
    </submittedName>
</protein>
<evidence type="ECO:0000313" key="5">
    <source>
        <dbReference type="EMBL" id="MFD2592145.1"/>
    </source>
</evidence>
<dbReference type="Pfam" id="PF12802">
    <property type="entry name" value="MarR_2"/>
    <property type="match status" value="1"/>
</dbReference>
<dbReference type="PROSITE" id="PS50995">
    <property type="entry name" value="HTH_MARR_2"/>
    <property type="match status" value="1"/>
</dbReference>
<dbReference type="EMBL" id="JBHULX010000030">
    <property type="protein sequence ID" value="MFD2592145.1"/>
    <property type="molecule type" value="Genomic_DNA"/>
</dbReference>
<evidence type="ECO:0000256" key="3">
    <source>
        <dbReference type="ARBA" id="ARBA00023163"/>
    </source>
</evidence>